<feature type="transmembrane region" description="Helical" evidence="1">
    <location>
        <begin position="88"/>
        <end position="110"/>
    </location>
</feature>
<feature type="transmembrane region" description="Helical" evidence="1">
    <location>
        <begin position="229"/>
        <end position="250"/>
    </location>
</feature>
<dbReference type="Pfam" id="PF20152">
    <property type="entry name" value="DUF6534"/>
    <property type="match status" value="1"/>
</dbReference>
<comment type="caution">
    <text evidence="3">The sequence shown here is derived from an EMBL/GenBank/DDBJ whole genome shotgun (WGS) entry which is preliminary data.</text>
</comment>
<evidence type="ECO:0000256" key="1">
    <source>
        <dbReference type="SAM" id="Phobius"/>
    </source>
</evidence>
<feature type="transmembrane region" description="Helical" evidence="1">
    <location>
        <begin position="18"/>
        <end position="39"/>
    </location>
</feature>
<dbReference type="AlphaFoldDB" id="A0AAD7EKD0"/>
<accession>A0AAD7EKD0</accession>
<organism evidence="3 4">
    <name type="scientific">Mycena albidolilacea</name>
    <dbReference type="NCBI Taxonomy" id="1033008"/>
    <lineage>
        <taxon>Eukaryota</taxon>
        <taxon>Fungi</taxon>
        <taxon>Dikarya</taxon>
        <taxon>Basidiomycota</taxon>
        <taxon>Agaricomycotina</taxon>
        <taxon>Agaricomycetes</taxon>
        <taxon>Agaricomycetidae</taxon>
        <taxon>Agaricales</taxon>
        <taxon>Marasmiineae</taxon>
        <taxon>Mycenaceae</taxon>
        <taxon>Mycena</taxon>
    </lineage>
</organism>
<proteinExistence type="predicted"/>
<keyword evidence="1" id="KW-1133">Transmembrane helix</keyword>
<dbReference type="EMBL" id="JARIHO010000035">
    <property type="protein sequence ID" value="KAJ7331464.1"/>
    <property type="molecule type" value="Genomic_DNA"/>
</dbReference>
<gene>
    <name evidence="3" type="ORF">DFH08DRAFT_1021630</name>
</gene>
<dbReference type="InterPro" id="IPR045339">
    <property type="entry name" value="DUF6534"/>
</dbReference>
<evidence type="ECO:0000313" key="3">
    <source>
        <dbReference type="EMBL" id="KAJ7331464.1"/>
    </source>
</evidence>
<keyword evidence="1" id="KW-0812">Transmembrane</keyword>
<sequence length="312" mass="34155">MSTSSTPINIAEFSGPLIIAYFLHWGLFGTLSVQLYLYYLAFPNDRIFTKCLVYIVYTLELVQTMFMTRDAFQTFGYGFGDPAAITNLYFAWLYIPVMGGLVAFIGQSFYAYRIYILSKRWFVPVFIVIVSLASSVGGCLLGGFSHIAGHLTLLLNGQIAAGIWLGSSALSDISIAVCMTYYLSKSDTGFRRTHVLITRLIRLTVETGSLTAVIAVINLALLFAFPTKLYFVTGGLVLPKLYANTIYVILNARFHIVGGRGYSSSVAMMSTPLDFRLNGSSGCSGTDGGLEMKASVRVRGTLPEGSHENCEI</sequence>
<feature type="transmembrane region" description="Helical" evidence="1">
    <location>
        <begin position="122"/>
        <end position="147"/>
    </location>
</feature>
<feature type="transmembrane region" description="Helical" evidence="1">
    <location>
        <begin position="159"/>
        <end position="183"/>
    </location>
</feature>
<keyword evidence="4" id="KW-1185">Reference proteome</keyword>
<reference evidence="3" key="1">
    <citation type="submission" date="2023-03" db="EMBL/GenBank/DDBJ databases">
        <title>Massive genome expansion in bonnet fungi (Mycena s.s.) driven by repeated elements and novel gene families across ecological guilds.</title>
        <authorList>
            <consortium name="Lawrence Berkeley National Laboratory"/>
            <person name="Harder C.B."/>
            <person name="Miyauchi S."/>
            <person name="Viragh M."/>
            <person name="Kuo A."/>
            <person name="Thoen E."/>
            <person name="Andreopoulos B."/>
            <person name="Lu D."/>
            <person name="Skrede I."/>
            <person name="Drula E."/>
            <person name="Henrissat B."/>
            <person name="Morin E."/>
            <person name="Kohler A."/>
            <person name="Barry K."/>
            <person name="LaButti K."/>
            <person name="Morin E."/>
            <person name="Salamov A."/>
            <person name="Lipzen A."/>
            <person name="Mereny Z."/>
            <person name="Hegedus B."/>
            <person name="Baldrian P."/>
            <person name="Stursova M."/>
            <person name="Weitz H."/>
            <person name="Taylor A."/>
            <person name="Grigoriev I.V."/>
            <person name="Nagy L.G."/>
            <person name="Martin F."/>
            <person name="Kauserud H."/>
        </authorList>
    </citation>
    <scope>NUCLEOTIDE SEQUENCE</scope>
    <source>
        <strain evidence="3">CBHHK002</strain>
    </source>
</reference>
<feature type="transmembrane region" description="Helical" evidence="1">
    <location>
        <begin position="51"/>
        <end position="68"/>
    </location>
</feature>
<feature type="domain" description="DUF6534" evidence="2">
    <location>
        <begin position="168"/>
        <end position="254"/>
    </location>
</feature>
<dbReference type="PANTHER" id="PTHR40465">
    <property type="entry name" value="CHROMOSOME 1, WHOLE GENOME SHOTGUN SEQUENCE"/>
    <property type="match status" value="1"/>
</dbReference>
<name>A0AAD7EKD0_9AGAR</name>
<dbReference type="PANTHER" id="PTHR40465:SF1">
    <property type="entry name" value="DUF6534 DOMAIN-CONTAINING PROTEIN"/>
    <property type="match status" value="1"/>
</dbReference>
<feature type="transmembrane region" description="Helical" evidence="1">
    <location>
        <begin position="203"/>
        <end position="223"/>
    </location>
</feature>
<dbReference type="Proteomes" id="UP001218218">
    <property type="component" value="Unassembled WGS sequence"/>
</dbReference>
<protein>
    <recommendedName>
        <fullName evidence="2">DUF6534 domain-containing protein</fullName>
    </recommendedName>
</protein>
<evidence type="ECO:0000313" key="4">
    <source>
        <dbReference type="Proteomes" id="UP001218218"/>
    </source>
</evidence>
<evidence type="ECO:0000259" key="2">
    <source>
        <dbReference type="Pfam" id="PF20152"/>
    </source>
</evidence>
<keyword evidence="1" id="KW-0472">Membrane</keyword>